<dbReference type="GO" id="GO:0060271">
    <property type="term" value="P:cilium assembly"/>
    <property type="evidence" value="ECO:0007669"/>
    <property type="project" value="TreeGrafter"/>
</dbReference>
<comment type="caution">
    <text evidence="7">The sequence shown here is derived from an EMBL/GenBank/DDBJ whole genome shotgun (WGS) entry which is preliminary data.</text>
</comment>
<dbReference type="InterPro" id="IPR051885">
    <property type="entry name" value="CC_CF"/>
</dbReference>
<feature type="compositionally biased region" description="Basic and acidic residues" evidence="5">
    <location>
        <begin position="1"/>
        <end position="10"/>
    </location>
</feature>
<evidence type="ECO:0000313" key="8">
    <source>
        <dbReference type="Proteomes" id="UP001438707"/>
    </source>
</evidence>
<keyword evidence="2 4" id="KW-0175">Coiled coil</keyword>
<evidence type="ECO:0000256" key="2">
    <source>
        <dbReference type="ARBA" id="ARBA00023054"/>
    </source>
</evidence>
<comment type="subcellular location">
    <subcellularLocation>
        <location evidence="1">Cell projection</location>
        <location evidence="1">Cilium</location>
    </subcellularLocation>
</comment>
<evidence type="ECO:0000313" key="7">
    <source>
        <dbReference type="EMBL" id="KAK9821508.1"/>
    </source>
</evidence>
<evidence type="ECO:0000256" key="3">
    <source>
        <dbReference type="ARBA" id="ARBA00023273"/>
    </source>
</evidence>
<dbReference type="PANTHER" id="PTHR15654">
    <property type="entry name" value="COILED-COIL DOMAIN-CONTAINING PROTEIN 113-RELATED"/>
    <property type="match status" value="1"/>
</dbReference>
<feature type="coiled-coil region" evidence="4">
    <location>
        <begin position="325"/>
        <end position="401"/>
    </location>
</feature>
<feature type="region of interest" description="Disordered" evidence="5">
    <location>
        <begin position="469"/>
        <end position="501"/>
    </location>
</feature>
<keyword evidence="3" id="KW-0966">Cell projection</keyword>
<dbReference type="AlphaFoldDB" id="A0AAW1QJB5"/>
<evidence type="ECO:0000256" key="1">
    <source>
        <dbReference type="ARBA" id="ARBA00004138"/>
    </source>
</evidence>
<keyword evidence="8" id="KW-1185">Reference proteome</keyword>
<dbReference type="GO" id="GO:0036064">
    <property type="term" value="C:ciliary basal body"/>
    <property type="evidence" value="ECO:0007669"/>
    <property type="project" value="TreeGrafter"/>
</dbReference>
<dbReference type="GO" id="GO:0005930">
    <property type="term" value="C:axoneme"/>
    <property type="evidence" value="ECO:0007669"/>
    <property type="project" value="TreeGrafter"/>
</dbReference>
<proteinExistence type="predicted"/>
<dbReference type="InterPro" id="IPR025254">
    <property type="entry name" value="CCDC113/CCDC96_CC"/>
</dbReference>
<feature type="compositionally biased region" description="Acidic residues" evidence="5">
    <location>
        <begin position="116"/>
        <end position="133"/>
    </location>
</feature>
<feature type="compositionally biased region" description="Polar residues" evidence="5">
    <location>
        <begin position="11"/>
        <end position="27"/>
    </location>
</feature>
<gene>
    <name evidence="7" type="ORF">WJX74_005091</name>
</gene>
<reference evidence="7 8" key="1">
    <citation type="journal article" date="2024" name="Nat. Commun.">
        <title>Phylogenomics reveals the evolutionary origins of lichenization in chlorophyte algae.</title>
        <authorList>
            <person name="Puginier C."/>
            <person name="Libourel C."/>
            <person name="Otte J."/>
            <person name="Skaloud P."/>
            <person name="Haon M."/>
            <person name="Grisel S."/>
            <person name="Petersen M."/>
            <person name="Berrin J.G."/>
            <person name="Delaux P.M."/>
            <person name="Dal Grande F."/>
            <person name="Keller J."/>
        </authorList>
    </citation>
    <scope>NUCLEOTIDE SEQUENCE [LARGE SCALE GENOMIC DNA]</scope>
    <source>
        <strain evidence="7 8">SAG 2145</strain>
    </source>
</reference>
<dbReference type="EMBL" id="JALJOS010000037">
    <property type="protein sequence ID" value="KAK9821508.1"/>
    <property type="molecule type" value="Genomic_DNA"/>
</dbReference>
<accession>A0AAW1QJB5</accession>
<feature type="domain" description="CCDC113/CCDC96 coiled-coil" evidence="6">
    <location>
        <begin position="287"/>
        <end position="452"/>
    </location>
</feature>
<name>A0AAW1QJB5_9CHLO</name>
<protein>
    <recommendedName>
        <fullName evidence="6">CCDC113/CCDC96 coiled-coil domain-containing protein</fullName>
    </recommendedName>
</protein>
<evidence type="ECO:0000256" key="5">
    <source>
        <dbReference type="SAM" id="MobiDB-lite"/>
    </source>
</evidence>
<dbReference type="Pfam" id="PF13870">
    <property type="entry name" value="CCDC113_CCDC96_CC"/>
    <property type="match status" value="1"/>
</dbReference>
<organism evidence="7 8">
    <name type="scientific">Apatococcus lobatus</name>
    <dbReference type="NCBI Taxonomy" id="904363"/>
    <lineage>
        <taxon>Eukaryota</taxon>
        <taxon>Viridiplantae</taxon>
        <taxon>Chlorophyta</taxon>
        <taxon>core chlorophytes</taxon>
        <taxon>Trebouxiophyceae</taxon>
        <taxon>Chlorellales</taxon>
        <taxon>Chlorellaceae</taxon>
        <taxon>Apatococcus</taxon>
    </lineage>
</organism>
<dbReference type="Proteomes" id="UP001438707">
    <property type="component" value="Unassembled WGS sequence"/>
</dbReference>
<evidence type="ECO:0000256" key="4">
    <source>
        <dbReference type="SAM" id="Coils"/>
    </source>
</evidence>
<feature type="compositionally biased region" description="Low complexity" evidence="5">
    <location>
        <begin position="59"/>
        <end position="82"/>
    </location>
</feature>
<dbReference type="PANTHER" id="PTHR15654:SF1">
    <property type="entry name" value="COILED-COIL DOMAIN-CONTAINING PROTEIN 96"/>
    <property type="match status" value="1"/>
</dbReference>
<feature type="region of interest" description="Disordered" evidence="5">
    <location>
        <begin position="1"/>
        <end position="151"/>
    </location>
</feature>
<sequence>METNRLDLRTPDTTPSTQEATAASTNVKDSHDVPSAASTSRPATEDTARQDGPTTSETLPEGSSTSRSLSSSRPPLSGSRFGTGTTNATRPSQSGSEPETTRSRLTSARRAAQIEGFEDDFADEVGPSEEDVSESSRRRLEELESAEEADLTERLKAAEERSKALKLQNIGVQQGLRQLLDARVKPREVEGHMTHLRSGLEARFSSALSSWRDLVQDQQTARSQGSTALSHAQMALDERKRQAHHVQQSLRKFLLDILRNAKQSKTGRPLPPKLVDAMEKAQDVKLEELQRVRQLNLFLRSRMSSLDERLKRKEEMAEGLHLIDFEQLKIENQSLAEKIEERNEELARLRGKTSQVMQILAHVKEKLHAVIRDNQVLQAKLDGHEQELNAKRVQLKSAKTAADRSLVQEQKLKESNPYVTAASLLDDLEKSRKQHGLLSTTVMELQTRHADTMARKELLSARLKEATAAASSQRWNGTRSGPGSPIYTSGSMPSPVLSHLSTSGSRAMSREAIFQMAPSTGSVRLVPAKPDVRFGRSGQLRRVSHRLTAKPAVPQDLAHILTYRSCSSDHGQTGFGAISDD</sequence>
<feature type="compositionally biased region" description="Polar residues" evidence="5">
    <location>
        <begin position="469"/>
        <end position="492"/>
    </location>
</feature>
<feature type="compositionally biased region" description="Polar residues" evidence="5">
    <location>
        <begin position="83"/>
        <end position="98"/>
    </location>
</feature>
<evidence type="ECO:0000259" key="6">
    <source>
        <dbReference type="Pfam" id="PF13870"/>
    </source>
</evidence>